<organism evidence="1 2">
    <name type="scientific">Candidatus Zambryskibacteria bacterium RIFCSPLOWO2_01_FULL_35_19</name>
    <dbReference type="NCBI Taxonomy" id="1802757"/>
    <lineage>
        <taxon>Bacteria</taxon>
        <taxon>Candidatus Zambryskiibacteriota</taxon>
    </lineage>
</organism>
<name>A0A1G2TYR7_9BACT</name>
<reference evidence="1 2" key="1">
    <citation type="journal article" date="2016" name="Nat. Commun.">
        <title>Thousands of microbial genomes shed light on interconnected biogeochemical processes in an aquifer system.</title>
        <authorList>
            <person name="Anantharaman K."/>
            <person name="Brown C.T."/>
            <person name="Hug L.A."/>
            <person name="Sharon I."/>
            <person name="Castelle C.J."/>
            <person name="Probst A.J."/>
            <person name="Thomas B.C."/>
            <person name="Singh A."/>
            <person name="Wilkins M.J."/>
            <person name="Karaoz U."/>
            <person name="Brodie E.L."/>
            <person name="Williams K.H."/>
            <person name="Hubbard S.S."/>
            <person name="Banfield J.F."/>
        </authorList>
    </citation>
    <scope>NUCLEOTIDE SEQUENCE [LARGE SCALE GENOMIC DNA]</scope>
</reference>
<proteinExistence type="predicted"/>
<dbReference type="AlphaFoldDB" id="A0A1G2TYR7"/>
<accession>A0A1G2TYR7</accession>
<gene>
    <name evidence="1" type="ORF">A3A90_00555</name>
</gene>
<sequence>MQEVFMKIGISEDIIEDLCLTDSIGYYPRQLVSKGHEILVVVNSSVYDYREMVSGQVRTRPLVGENLTIYITSESSKPVFPGAPVKIVLIFPTQVSNWWDIYNHLWYEV</sequence>
<dbReference type="EMBL" id="MHWA01000004">
    <property type="protein sequence ID" value="OHB02279.1"/>
    <property type="molecule type" value="Genomic_DNA"/>
</dbReference>
<protein>
    <submittedName>
        <fullName evidence="1">Uncharacterized protein</fullName>
    </submittedName>
</protein>
<comment type="caution">
    <text evidence="1">The sequence shown here is derived from an EMBL/GenBank/DDBJ whole genome shotgun (WGS) entry which is preliminary data.</text>
</comment>
<evidence type="ECO:0000313" key="2">
    <source>
        <dbReference type="Proteomes" id="UP000178404"/>
    </source>
</evidence>
<dbReference type="Proteomes" id="UP000178404">
    <property type="component" value="Unassembled WGS sequence"/>
</dbReference>
<evidence type="ECO:0000313" key="1">
    <source>
        <dbReference type="EMBL" id="OHB02279.1"/>
    </source>
</evidence>